<accession>A0A1H5SAW2</accession>
<protein>
    <submittedName>
        <fullName evidence="2">TIGR04222 domain-containing protein</fullName>
    </submittedName>
</protein>
<keyword evidence="1" id="KW-0472">Membrane</keyword>
<evidence type="ECO:0000313" key="2">
    <source>
        <dbReference type="EMBL" id="SEF47128.1"/>
    </source>
</evidence>
<organism evidence="2 3">
    <name type="scientific">Thermomonospora echinospora</name>
    <dbReference type="NCBI Taxonomy" id="1992"/>
    <lineage>
        <taxon>Bacteria</taxon>
        <taxon>Bacillati</taxon>
        <taxon>Actinomycetota</taxon>
        <taxon>Actinomycetes</taxon>
        <taxon>Streptosporangiales</taxon>
        <taxon>Thermomonosporaceae</taxon>
        <taxon>Thermomonospora</taxon>
    </lineage>
</organism>
<keyword evidence="1" id="KW-0812">Transmembrane</keyword>
<feature type="transmembrane region" description="Helical" evidence="1">
    <location>
        <begin position="184"/>
        <end position="203"/>
    </location>
</feature>
<feature type="transmembrane region" description="Helical" evidence="1">
    <location>
        <begin position="23"/>
        <end position="41"/>
    </location>
</feature>
<name>A0A1H5SAW2_9ACTN</name>
<evidence type="ECO:0000256" key="1">
    <source>
        <dbReference type="SAM" id="Phobius"/>
    </source>
</evidence>
<proteinExistence type="predicted"/>
<feature type="transmembrane region" description="Helical" evidence="1">
    <location>
        <begin position="158"/>
        <end position="178"/>
    </location>
</feature>
<keyword evidence="1" id="KW-1133">Transmembrane helix</keyword>
<reference evidence="3" key="1">
    <citation type="submission" date="2016-10" db="EMBL/GenBank/DDBJ databases">
        <authorList>
            <person name="Varghese N."/>
            <person name="Submissions S."/>
        </authorList>
    </citation>
    <scope>NUCLEOTIDE SEQUENCE [LARGE SCALE GENOMIC DNA]</scope>
    <source>
        <strain evidence="3">DSM 43163</strain>
    </source>
</reference>
<dbReference type="Proteomes" id="UP000236723">
    <property type="component" value="Unassembled WGS sequence"/>
</dbReference>
<dbReference type="NCBIfam" id="TIGR04222">
    <property type="entry name" value="near_uncomplex"/>
    <property type="match status" value="1"/>
</dbReference>
<dbReference type="AlphaFoldDB" id="A0A1H5SAW2"/>
<evidence type="ECO:0000313" key="3">
    <source>
        <dbReference type="Proteomes" id="UP000236723"/>
    </source>
</evidence>
<keyword evidence="3" id="KW-1185">Reference proteome</keyword>
<dbReference type="OrthoDB" id="4475641at2"/>
<sequence length="309" mass="31252">MDALAVDVFAGTGDTWGISGPDFLLIYVAAAIVLLGAALAARRWACRGRPPQGDLDAYELAYLVGGMRRAVAASVAALRAEGAINVARKGKLRDVREPQTSRTELDQAVFAEVRHLDRPGVRQIGNMSKVRAAADRIRDGLVAKGLLAGPAERAQARLATVPLLILLAIGVVRLVAGLQNHRPVWFLVIAMGVVAVVTAVLWLRQPGLLRAGTAALDAARARNAHLNPTVRPAWTTYGAEGAAFGVALFGAAALTGIDPLFAEEAELAKQLAAGSGGGSSSSGASCAGASSCGGGGGCGGGGCGGGCGG</sequence>
<gene>
    <name evidence="2" type="ORF">SAMN04489712_101122</name>
</gene>
<dbReference type="EMBL" id="FNVO01000001">
    <property type="protein sequence ID" value="SEF47128.1"/>
    <property type="molecule type" value="Genomic_DNA"/>
</dbReference>
<dbReference type="RefSeq" id="WP_103935607.1">
    <property type="nucleotide sequence ID" value="NZ_FNVO01000001.1"/>
</dbReference>
<dbReference type="InterPro" id="IPR026467">
    <property type="entry name" value="Ser/Gly_Cys_C_dom"/>
</dbReference>